<evidence type="ECO:0000256" key="3">
    <source>
        <dbReference type="ARBA" id="ARBA00022723"/>
    </source>
</evidence>
<evidence type="ECO:0000313" key="11">
    <source>
        <dbReference type="Proteomes" id="UP000551616"/>
    </source>
</evidence>
<keyword evidence="3" id="KW-0479">Metal-binding</keyword>
<evidence type="ECO:0000256" key="1">
    <source>
        <dbReference type="ARBA" id="ARBA00001947"/>
    </source>
</evidence>
<keyword evidence="8" id="KW-0812">Transmembrane</keyword>
<keyword evidence="4" id="KW-0378">Hydrolase</keyword>
<organism evidence="10 11">
    <name type="scientific">Bremerella alba</name>
    <dbReference type="NCBI Taxonomy" id="980252"/>
    <lineage>
        <taxon>Bacteria</taxon>
        <taxon>Pseudomonadati</taxon>
        <taxon>Planctomycetota</taxon>
        <taxon>Planctomycetia</taxon>
        <taxon>Pirellulales</taxon>
        <taxon>Pirellulaceae</taxon>
        <taxon>Bremerella</taxon>
    </lineage>
</organism>
<evidence type="ECO:0000256" key="7">
    <source>
        <dbReference type="SAM" id="MobiDB-lite"/>
    </source>
</evidence>
<evidence type="ECO:0000256" key="8">
    <source>
        <dbReference type="SAM" id="Phobius"/>
    </source>
</evidence>
<feature type="compositionally biased region" description="Polar residues" evidence="7">
    <location>
        <begin position="77"/>
        <end position="90"/>
    </location>
</feature>
<dbReference type="GO" id="GO:0006508">
    <property type="term" value="P:proteolysis"/>
    <property type="evidence" value="ECO:0007669"/>
    <property type="project" value="UniProtKB-KW"/>
</dbReference>
<reference evidence="10 11" key="1">
    <citation type="submission" date="2020-05" db="EMBL/GenBank/DDBJ databases">
        <title>Bremerella alba sp. nov., a novel planctomycete isolated from the surface of the macroalga Fucus spiralis.</title>
        <authorList>
            <person name="Godinho O."/>
            <person name="Botelho R."/>
            <person name="Albuquerque L."/>
            <person name="Wiegand S."/>
            <person name="Da Costa M.S."/>
            <person name="Lobo-Da-Cunha A."/>
            <person name="Jogler C."/>
            <person name="Lage O.M."/>
        </authorList>
    </citation>
    <scope>NUCLEOTIDE SEQUENCE [LARGE SCALE GENOMIC DNA]</scope>
    <source>
        <strain evidence="10 11">FF15</strain>
    </source>
</reference>
<dbReference type="Proteomes" id="UP000551616">
    <property type="component" value="Unassembled WGS sequence"/>
</dbReference>
<keyword evidence="5" id="KW-0862">Zinc</keyword>
<dbReference type="Gene3D" id="3.30.2010.10">
    <property type="entry name" value="Metalloproteases ('zincins'), catalytic domain"/>
    <property type="match status" value="1"/>
</dbReference>
<evidence type="ECO:0000256" key="6">
    <source>
        <dbReference type="ARBA" id="ARBA00023049"/>
    </source>
</evidence>
<evidence type="ECO:0000313" key="10">
    <source>
        <dbReference type="EMBL" id="MBA2117928.1"/>
    </source>
</evidence>
<comment type="caution">
    <text evidence="10">The sequence shown here is derived from an EMBL/GenBank/DDBJ whole genome shotgun (WGS) entry which is preliminary data.</text>
</comment>
<keyword evidence="6" id="KW-0482">Metalloprotease</keyword>
<dbReference type="Pfam" id="PF01435">
    <property type="entry name" value="Peptidase_M48"/>
    <property type="match status" value="1"/>
</dbReference>
<sequence length="549" mass="61935">MGLSGLVWLPQAKVHEQMKIGFRCRHCHQKLTISASAAGSHQKCPRCLSEIVVPFPPSQQPTDHPGATQHRGDPLSEATSTETWKSTPQRSLRLPTQRAEHFEKWSPLKVPAFPEDGLRILKAFGPPVEKTKPTWTYKLGVAIVALVMITLPLIYFTFVGSICYATYWYFTQAQYWLFPGMVGPLPYFVGSAIGTISSVVVFFLLKPVLARPAHVARTRSITSQSDPMLFAFVSRVCDVVGSPFPSRIDVTYDVNASASFRSGLGSILHGNDLVLTIGVPLVGSLTMRQFAGVLAHEFGHFSQGTGMRLTYVIRSISEWFARVVFQRDEWDKCLDMLCGPEFLPLTVITWPARSCVWLSRQLLRMLMNVGLLVGGFLLREMEYDADRYEARVAGSNEFAETSWRIQLASYAWLHAQSQISQLAERDILIDDVALLVRHHIASMSDAIKEQIHRDIKSGKSGLFDSHPCEAARFQNAQRENAPGIFTLEDEAKNLFADFESMAKSVTWDLYCQYLRRSVKRKTLQDTQTVLMRYRIGVGTVRPWNEPDYY</sequence>
<feature type="domain" description="Peptidase M48" evidence="9">
    <location>
        <begin position="231"/>
        <end position="478"/>
    </location>
</feature>
<dbReference type="InterPro" id="IPR001915">
    <property type="entry name" value="Peptidase_M48"/>
</dbReference>
<evidence type="ECO:0000256" key="5">
    <source>
        <dbReference type="ARBA" id="ARBA00022833"/>
    </source>
</evidence>
<accession>A0A7V8VAF1</accession>
<keyword evidence="11" id="KW-1185">Reference proteome</keyword>
<name>A0A7V8VAF1_9BACT</name>
<keyword evidence="8" id="KW-1133">Transmembrane helix</keyword>
<protein>
    <recommendedName>
        <fullName evidence="9">Peptidase M48 domain-containing protein</fullName>
    </recommendedName>
</protein>
<dbReference type="GO" id="GO:0046872">
    <property type="term" value="F:metal ion binding"/>
    <property type="evidence" value="ECO:0007669"/>
    <property type="project" value="UniProtKB-KW"/>
</dbReference>
<dbReference type="CDD" id="cd07328">
    <property type="entry name" value="M48_Ste24p_like"/>
    <property type="match status" value="1"/>
</dbReference>
<evidence type="ECO:0000256" key="2">
    <source>
        <dbReference type="ARBA" id="ARBA00022670"/>
    </source>
</evidence>
<dbReference type="AlphaFoldDB" id="A0A7V8VAF1"/>
<dbReference type="EMBL" id="JABRWO010000023">
    <property type="protein sequence ID" value="MBA2117928.1"/>
    <property type="molecule type" value="Genomic_DNA"/>
</dbReference>
<keyword evidence="2" id="KW-0645">Protease</keyword>
<evidence type="ECO:0000259" key="9">
    <source>
        <dbReference type="Pfam" id="PF01435"/>
    </source>
</evidence>
<proteinExistence type="predicted"/>
<keyword evidence="8" id="KW-0472">Membrane</keyword>
<evidence type="ECO:0000256" key="4">
    <source>
        <dbReference type="ARBA" id="ARBA00022801"/>
    </source>
</evidence>
<comment type="cofactor">
    <cofactor evidence="1">
        <name>Zn(2+)</name>
        <dbReference type="ChEBI" id="CHEBI:29105"/>
    </cofactor>
</comment>
<feature type="region of interest" description="Disordered" evidence="7">
    <location>
        <begin position="55"/>
        <end position="92"/>
    </location>
</feature>
<gene>
    <name evidence="10" type="ORF">HOV93_51350</name>
</gene>
<feature type="transmembrane region" description="Helical" evidence="8">
    <location>
        <begin position="139"/>
        <end position="167"/>
    </location>
</feature>
<dbReference type="GO" id="GO:0004222">
    <property type="term" value="F:metalloendopeptidase activity"/>
    <property type="evidence" value="ECO:0007669"/>
    <property type="project" value="InterPro"/>
</dbReference>